<dbReference type="Pfam" id="PF05239">
    <property type="entry name" value="PRC"/>
    <property type="match status" value="1"/>
</dbReference>
<organism evidence="3 4">
    <name type="scientific">Falsigemmobacter faecalis</name>
    <dbReference type="NCBI Taxonomy" id="2488730"/>
    <lineage>
        <taxon>Bacteria</taxon>
        <taxon>Pseudomonadati</taxon>
        <taxon>Pseudomonadota</taxon>
        <taxon>Alphaproteobacteria</taxon>
        <taxon>Rhodobacterales</taxon>
        <taxon>Paracoccaceae</taxon>
        <taxon>Falsigemmobacter</taxon>
    </lineage>
</organism>
<dbReference type="EMBL" id="RRAZ01000037">
    <property type="protein sequence ID" value="RRH70099.1"/>
    <property type="molecule type" value="Genomic_DNA"/>
</dbReference>
<dbReference type="OrthoDB" id="7876889at2"/>
<evidence type="ECO:0000313" key="3">
    <source>
        <dbReference type="EMBL" id="RRH70099.1"/>
    </source>
</evidence>
<proteinExistence type="predicted"/>
<dbReference type="AlphaFoldDB" id="A0A3P3D6Z3"/>
<keyword evidence="1" id="KW-0732">Signal</keyword>
<evidence type="ECO:0000313" key="4">
    <source>
        <dbReference type="Proteomes" id="UP000282125"/>
    </source>
</evidence>
<evidence type="ECO:0000256" key="1">
    <source>
        <dbReference type="SAM" id="SignalP"/>
    </source>
</evidence>
<protein>
    <submittedName>
        <fullName evidence="3">PRC-barrel domain containing protein</fullName>
    </submittedName>
</protein>
<keyword evidence="4" id="KW-1185">Reference proteome</keyword>
<dbReference type="InterPro" id="IPR011033">
    <property type="entry name" value="PRC_barrel-like_sf"/>
</dbReference>
<evidence type="ECO:0000259" key="2">
    <source>
        <dbReference type="Pfam" id="PF05239"/>
    </source>
</evidence>
<gene>
    <name evidence="3" type="ORF">EG244_17525</name>
</gene>
<dbReference type="SUPFAM" id="SSF50346">
    <property type="entry name" value="PRC-barrel domain"/>
    <property type="match status" value="1"/>
</dbReference>
<sequence length="151" mass="15711">MRFVKVSALALTASLGFAAAGFAQTAVTPAAPDAMAPSATAPATAPSMVITAPEGYVFTEVGTVTADELKGVNIYDPEGKDVGEIADVQIGATNSVEKIITDVGGFLGMGEHRVALDPAQIQVYKNSDNDMRAYVSMTKDELKALPKFEAN</sequence>
<dbReference type="PANTHER" id="PTHR36505">
    <property type="entry name" value="BLR1072 PROTEIN"/>
    <property type="match status" value="1"/>
</dbReference>
<dbReference type="Proteomes" id="UP000282125">
    <property type="component" value="Unassembled WGS sequence"/>
</dbReference>
<dbReference type="Gene3D" id="2.30.30.240">
    <property type="entry name" value="PRC-barrel domain"/>
    <property type="match status" value="1"/>
</dbReference>
<dbReference type="InterPro" id="IPR027275">
    <property type="entry name" value="PRC-brl_dom"/>
</dbReference>
<accession>A0A3P3D6Z3</accession>
<feature type="domain" description="PRC-barrel" evidence="2">
    <location>
        <begin position="64"/>
        <end position="125"/>
    </location>
</feature>
<feature type="chain" id="PRO_5018001419" evidence="1">
    <location>
        <begin position="26"/>
        <end position="151"/>
    </location>
</feature>
<dbReference type="PANTHER" id="PTHR36505:SF1">
    <property type="entry name" value="BLR1072 PROTEIN"/>
    <property type="match status" value="1"/>
</dbReference>
<name>A0A3P3D6Z3_9RHOB</name>
<reference evidence="3 4" key="1">
    <citation type="submission" date="2018-11" db="EMBL/GenBank/DDBJ databases">
        <title>Gemmobacter sp. nov., YIM 102744-1 draft genome.</title>
        <authorList>
            <person name="Li G."/>
            <person name="Jiang Y."/>
        </authorList>
    </citation>
    <scope>NUCLEOTIDE SEQUENCE [LARGE SCALE GENOMIC DNA]</scope>
    <source>
        <strain evidence="3 4">YIM 102744-1</strain>
    </source>
</reference>
<dbReference type="RefSeq" id="WP_124966471.1">
    <property type="nucleotide sequence ID" value="NZ_RRAZ01000037.1"/>
</dbReference>
<comment type="caution">
    <text evidence="3">The sequence shown here is derived from an EMBL/GenBank/DDBJ whole genome shotgun (WGS) entry which is preliminary data.</text>
</comment>
<feature type="signal peptide" evidence="1">
    <location>
        <begin position="1"/>
        <end position="25"/>
    </location>
</feature>